<feature type="compositionally biased region" description="Low complexity" evidence="1">
    <location>
        <begin position="47"/>
        <end position="58"/>
    </location>
</feature>
<accession>A0A645GIC0</accession>
<proteinExistence type="predicted"/>
<comment type="caution">
    <text evidence="2">The sequence shown here is derived from an EMBL/GenBank/DDBJ whole genome shotgun (WGS) entry which is preliminary data.</text>
</comment>
<gene>
    <name evidence="2" type="ORF">SDC9_174112</name>
</gene>
<evidence type="ECO:0000313" key="2">
    <source>
        <dbReference type="EMBL" id="MPN26687.1"/>
    </source>
</evidence>
<dbReference type="AlphaFoldDB" id="A0A645GIC0"/>
<dbReference type="EMBL" id="VSSQ01076283">
    <property type="protein sequence ID" value="MPN26687.1"/>
    <property type="molecule type" value="Genomic_DNA"/>
</dbReference>
<protein>
    <submittedName>
        <fullName evidence="2">Uncharacterized protein</fullName>
    </submittedName>
</protein>
<sequence>MRFFRPNTVSRLVITSRKWAAFSKRSPAAASAICARRMSVTSRMLPSSTETARSTRSRYFSGVTAPTQGAEQSLTMRLRQRLRVSASGSESRQARSPKWASRNSSVMRSAPPFGKGPKYCAPSFLRNRASFSVGNRSARSSLSRR</sequence>
<evidence type="ECO:0000256" key="1">
    <source>
        <dbReference type="SAM" id="MobiDB-lite"/>
    </source>
</evidence>
<organism evidence="2">
    <name type="scientific">bioreactor metagenome</name>
    <dbReference type="NCBI Taxonomy" id="1076179"/>
    <lineage>
        <taxon>unclassified sequences</taxon>
        <taxon>metagenomes</taxon>
        <taxon>ecological metagenomes</taxon>
    </lineage>
</organism>
<reference evidence="2" key="1">
    <citation type="submission" date="2019-08" db="EMBL/GenBank/DDBJ databases">
        <authorList>
            <person name="Kucharzyk K."/>
            <person name="Murdoch R.W."/>
            <person name="Higgins S."/>
            <person name="Loffler F."/>
        </authorList>
    </citation>
    <scope>NUCLEOTIDE SEQUENCE</scope>
</reference>
<feature type="region of interest" description="Disordered" evidence="1">
    <location>
        <begin position="43"/>
        <end position="119"/>
    </location>
</feature>
<name>A0A645GIC0_9ZZZZ</name>
<feature type="compositionally biased region" description="Polar residues" evidence="1">
    <location>
        <begin position="64"/>
        <end position="75"/>
    </location>
</feature>